<dbReference type="PANTHER" id="PTHR13647:SF4">
    <property type="entry name" value="INSULIN-LIKE PEPTIDE 1-RELATED"/>
    <property type="match status" value="1"/>
</dbReference>
<feature type="domain" description="Insulin-like" evidence="8">
    <location>
        <begin position="26"/>
        <end position="97"/>
    </location>
</feature>
<dbReference type="InterPro" id="IPR016179">
    <property type="entry name" value="Insulin-like"/>
</dbReference>
<evidence type="ECO:0000256" key="1">
    <source>
        <dbReference type="ARBA" id="ARBA00009034"/>
    </source>
</evidence>
<accession>A0A8S4S8B5</accession>
<comment type="subunit">
    <text evidence="2">Heterodimer of a B chain and an A chain linked by two disulfide bonds.</text>
</comment>
<evidence type="ECO:0000256" key="6">
    <source>
        <dbReference type="RuleBase" id="RU000406"/>
    </source>
</evidence>
<dbReference type="SMART" id="SM00078">
    <property type="entry name" value="IlGF"/>
    <property type="match status" value="1"/>
</dbReference>
<comment type="caution">
    <text evidence="9">The sequence shown here is derived from an EMBL/GenBank/DDBJ whole genome shotgun (WGS) entry which is preliminary data.</text>
</comment>
<dbReference type="PROSITE" id="PS00262">
    <property type="entry name" value="INSULIN"/>
    <property type="match status" value="1"/>
</dbReference>
<comment type="similarity">
    <text evidence="1 6">Belongs to the insulin family.</text>
</comment>
<dbReference type="OrthoDB" id="10019596at2759"/>
<dbReference type="EMBL" id="CAKXAJ010026147">
    <property type="protein sequence ID" value="CAH2258648.1"/>
    <property type="molecule type" value="Genomic_DNA"/>
</dbReference>
<evidence type="ECO:0000259" key="8">
    <source>
        <dbReference type="SMART" id="SM00078"/>
    </source>
</evidence>
<feature type="chain" id="PRO_5035776173" evidence="7">
    <location>
        <begin position="22"/>
        <end position="99"/>
    </location>
</feature>
<keyword evidence="6" id="KW-0964">Secreted</keyword>
<reference evidence="9" key="1">
    <citation type="submission" date="2022-03" db="EMBL/GenBank/DDBJ databases">
        <authorList>
            <person name="Lindestad O."/>
        </authorList>
    </citation>
    <scope>NUCLEOTIDE SEQUENCE</scope>
</reference>
<name>A0A8S4S8B5_9NEOP</name>
<dbReference type="CDD" id="cd04366">
    <property type="entry name" value="IlGF_insulin_bombyxin_like"/>
    <property type="match status" value="1"/>
</dbReference>
<dbReference type="Pfam" id="PF00049">
    <property type="entry name" value="Insulin"/>
    <property type="match status" value="1"/>
</dbReference>
<keyword evidence="3" id="KW-0165">Cleavage on pair of basic residues</keyword>
<dbReference type="Proteomes" id="UP000838756">
    <property type="component" value="Unassembled WGS sequence"/>
</dbReference>
<evidence type="ECO:0000256" key="4">
    <source>
        <dbReference type="ARBA" id="ARBA00022729"/>
    </source>
</evidence>
<dbReference type="InterPro" id="IPR022353">
    <property type="entry name" value="Insulin_CS"/>
</dbReference>
<dbReference type="InterPro" id="IPR022352">
    <property type="entry name" value="Ins/IGF/rlx"/>
</dbReference>
<gene>
    <name evidence="9" type="primary">jg12400</name>
    <name evidence="9" type="ORF">PAEG_LOCUS23390</name>
</gene>
<dbReference type="PANTHER" id="PTHR13647">
    <property type="entry name" value="INSULIN-LIKE PEPTIDE 2-RELATED"/>
    <property type="match status" value="1"/>
</dbReference>
<evidence type="ECO:0000256" key="7">
    <source>
        <dbReference type="SAM" id="SignalP"/>
    </source>
</evidence>
<dbReference type="GO" id="GO:0005576">
    <property type="term" value="C:extracellular region"/>
    <property type="evidence" value="ECO:0007669"/>
    <property type="project" value="UniProtKB-SubCell"/>
</dbReference>
<feature type="signal peptide" evidence="7">
    <location>
        <begin position="1"/>
        <end position="21"/>
    </location>
</feature>
<evidence type="ECO:0000256" key="5">
    <source>
        <dbReference type="ARBA" id="ARBA00023157"/>
    </source>
</evidence>
<evidence type="ECO:0000313" key="9">
    <source>
        <dbReference type="EMBL" id="CAH2258648.1"/>
    </source>
</evidence>
<evidence type="ECO:0000256" key="3">
    <source>
        <dbReference type="ARBA" id="ARBA00022685"/>
    </source>
</evidence>
<dbReference type="Gene3D" id="1.10.100.10">
    <property type="entry name" value="Insulin-like"/>
    <property type="match status" value="1"/>
</dbReference>
<keyword evidence="10" id="KW-1185">Reference proteome</keyword>
<keyword evidence="5" id="KW-1015">Disulfide bond</keyword>
<keyword evidence="4 7" id="KW-0732">Signal</keyword>
<dbReference type="SUPFAM" id="SSF56994">
    <property type="entry name" value="Insulin-like"/>
    <property type="match status" value="1"/>
</dbReference>
<dbReference type="GO" id="GO:0005179">
    <property type="term" value="F:hormone activity"/>
    <property type="evidence" value="ECO:0007669"/>
    <property type="project" value="InterPro"/>
</dbReference>
<comment type="subcellular location">
    <subcellularLocation>
        <location evidence="6">Secreted</location>
    </subcellularLocation>
</comment>
<protein>
    <submittedName>
        <fullName evidence="9">Jg12400 protein</fullName>
    </submittedName>
</protein>
<proteinExistence type="inferred from homology"/>
<evidence type="ECO:0000256" key="2">
    <source>
        <dbReference type="ARBA" id="ARBA00011207"/>
    </source>
</evidence>
<dbReference type="AlphaFoldDB" id="A0A8S4S8B5"/>
<sequence length="99" mass="11190">MKVHTVLVLFAFFGVMTVVISQVKGRTYCGRELAIALDLICNGQLIKRSETPKNNNELDWPWIPSHTAHSLNRIKRQNVVSECCLKPCTVNELLTYCGN</sequence>
<evidence type="ECO:0000313" key="10">
    <source>
        <dbReference type="Proteomes" id="UP000838756"/>
    </source>
</evidence>
<dbReference type="InterPro" id="IPR036438">
    <property type="entry name" value="Insulin-like_sf"/>
</dbReference>
<organism evidence="9 10">
    <name type="scientific">Pararge aegeria aegeria</name>
    <dbReference type="NCBI Taxonomy" id="348720"/>
    <lineage>
        <taxon>Eukaryota</taxon>
        <taxon>Metazoa</taxon>
        <taxon>Ecdysozoa</taxon>
        <taxon>Arthropoda</taxon>
        <taxon>Hexapoda</taxon>
        <taxon>Insecta</taxon>
        <taxon>Pterygota</taxon>
        <taxon>Neoptera</taxon>
        <taxon>Endopterygota</taxon>
        <taxon>Lepidoptera</taxon>
        <taxon>Glossata</taxon>
        <taxon>Ditrysia</taxon>
        <taxon>Papilionoidea</taxon>
        <taxon>Nymphalidae</taxon>
        <taxon>Satyrinae</taxon>
        <taxon>Satyrini</taxon>
        <taxon>Parargina</taxon>
        <taxon>Pararge</taxon>
    </lineage>
</organism>
<dbReference type="PRINTS" id="PR00276">
    <property type="entry name" value="INSULINFAMLY"/>
</dbReference>